<name>K6DGB3_9BACI</name>
<organism evidence="1 2">
    <name type="scientific">Neobacillus bataviensis LMG 21833</name>
    <dbReference type="NCBI Taxonomy" id="1117379"/>
    <lineage>
        <taxon>Bacteria</taxon>
        <taxon>Bacillati</taxon>
        <taxon>Bacillota</taxon>
        <taxon>Bacilli</taxon>
        <taxon>Bacillales</taxon>
        <taxon>Bacillaceae</taxon>
        <taxon>Neobacillus</taxon>
    </lineage>
</organism>
<feature type="non-terminal residue" evidence="1">
    <location>
        <position position="1"/>
    </location>
</feature>
<dbReference type="EMBL" id="AJLS01000085">
    <property type="protein sequence ID" value="EKN67118.1"/>
    <property type="molecule type" value="Genomic_DNA"/>
</dbReference>
<dbReference type="Proteomes" id="UP000006316">
    <property type="component" value="Unassembled WGS sequence"/>
</dbReference>
<dbReference type="AlphaFoldDB" id="K6DGB3"/>
<reference evidence="1 2" key="1">
    <citation type="journal article" date="2012" name="Front. Microbiol.">
        <title>Redundancy and modularity in membrane-associated dissimilatory nitrate reduction in Bacillus.</title>
        <authorList>
            <person name="Heylen K."/>
            <person name="Keltjens J."/>
        </authorList>
    </citation>
    <scope>NUCLEOTIDE SEQUENCE [LARGE SCALE GENOMIC DNA]</scope>
    <source>
        <strain evidence="2">LMG 21833T</strain>
    </source>
</reference>
<accession>K6DGB3</accession>
<proteinExistence type="predicted"/>
<comment type="caution">
    <text evidence="1">The sequence shown here is derived from an EMBL/GenBank/DDBJ whole genome shotgun (WGS) entry which is preliminary data.</text>
</comment>
<gene>
    <name evidence="1" type="ORF">BABA_13095</name>
</gene>
<evidence type="ECO:0000313" key="1">
    <source>
        <dbReference type="EMBL" id="EKN67118.1"/>
    </source>
</evidence>
<evidence type="ECO:0000313" key="2">
    <source>
        <dbReference type="Proteomes" id="UP000006316"/>
    </source>
</evidence>
<dbReference type="RefSeq" id="WP_007085623.1">
    <property type="nucleotide sequence ID" value="NZ_AJLS01000085.1"/>
</dbReference>
<dbReference type="PATRIC" id="fig|1117379.3.peg.2712"/>
<keyword evidence="2" id="KW-1185">Reference proteome</keyword>
<sequence>NHYMINLTDINSNEAVLKALQKGEKVGFPKNLVIKEFNADTMTIKKTGKTIYWANFLAYDPVELKALQSIQRVELLPMYKVKVKSVPVEEKQQREIKLRELVGKQLSEAFMSNLKAEFETDNFGNIKGICFRIDY</sequence>
<protein>
    <submittedName>
        <fullName evidence="1">Uncharacterized protein</fullName>
    </submittedName>
</protein>